<dbReference type="AlphaFoldDB" id="A0A1B7JXS5"/>
<organism evidence="1 2">
    <name type="scientific">Kluyvera georgiana ATCC 51603</name>
    <dbReference type="NCBI Taxonomy" id="1354264"/>
    <lineage>
        <taxon>Bacteria</taxon>
        <taxon>Pseudomonadati</taxon>
        <taxon>Pseudomonadota</taxon>
        <taxon>Gammaproteobacteria</taxon>
        <taxon>Enterobacterales</taxon>
        <taxon>Enterobacteriaceae</taxon>
        <taxon>Kluyvera</taxon>
    </lineage>
</organism>
<evidence type="ECO:0000313" key="1">
    <source>
        <dbReference type="EMBL" id="OAT52686.1"/>
    </source>
</evidence>
<name>A0A1B7JXS5_9ENTR</name>
<accession>A0A1B7JXS5</accession>
<comment type="caution">
    <text evidence="1">The sequence shown here is derived from an EMBL/GenBank/DDBJ whole genome shotgun (WGS) entry which is preliminary data.</text>
</comment>
<dbReference type="Proteomes" id="UP000078386">
    <property type="component" value="Unassembled WGS sequence"/>
</dbReference>
<proteinExistence type="predicted"/>
<protein>
    <submittedName>
        <fullName evidence="1">Uncharacterized protein</fullName>
    </submittedName>
</protein>
<gene>
    <name evidence="1" type="ORF">M989_02339</name>
</gene>
<reference evidence="1 2" key="1">
    <citation type="submission" date="2016-04" db="EMBL/GenBank/DDBJ databases">
        <title>ATOL: Assembling a taxonomically balanced genome-scale reconstruction of the evolutionary history of the Enterobacteriaceae.</title>
        <authorList>
            <person name="Plunkett G.III."/>
            <person name="Neeno-Eckwall E.C."/>
            <person name="Glasner J.D."/>
            <person name="Perna N.T."/>
        </authorList>
    </citation>
    <scope>NUCLEOTIDE SEQUENCE [LARGE SCALE GENOMIC DNA]</scope>
    <source>
        <strain evidence="1 2">ATCC 51603</strain>
    </source>
</reference>
<keyword evidence="2" id="KW-1185">Reference proteome</keyword>
<evidence type="ECO:0000313" key="2">
    <source>
        <dbReference type="Proteomes" id="UP000078386"/>
    </source>
</evidence>
<sequence>MNRWHYCILVLALFFGYPVDNQSGLSLNISHVSVNILL</sequence>
<dbReference type="EMBL" id="LXEU01000048">
    <property type="protein sequence ID" value="OAT52686.1"/>
    <property type="molecule type" value="Genomic_DNA"/>
</dbReference>
<dbReference type="PATRIC" id="fig|1354264.4.peg.2432"/>